<feature type="transmembrane region" description="Helical" evidence="1">
    <location>
        <begin position="27"/>
        <end position="53"/>
    </location>
</feature>
<reference evidence="2 3" key="1">
    <citation type="submission" date="2019-12" db="EMBL/GenBank/DDBJ databases">
        <title>Novel species isolated from a subtropical stream in China.</title>
        <authorList>
            <person name="Lu H."/>
        </authorList>
    </citation>
    <scope>NUCLEOTIDE SEQUENCE [LARGE SCALE GENOMIC DNA]</scope>
    <source>
        <strain evidence="2 3">CY13W</strain>
    </source>
</reference>
<dbReference type="RefSeq" id="WP_161040026.1">
    <property type="nucleotide sequence ID" value="NZ_WWCM01000010.1"/>
</dbReference>
<dbReference type="EMBL" id="WWCM01000010">
    <property type="protein sequence ID" value="MYM40679.1"/>
    <property type="molecule type" value="Genomic_DNA"/>
</dbReference>
<dbReference type="Proteomes" id="UP000478090">
    <property type="component" value="Unassembled WGS sequence"/>
</dbReference>
<name>A0ABW9VM48_9BURK</name>
<organism evidence="2 3">
    <name type="scientific">Duganella qianjiadongensis</name>
    <dbReference type="NCBI Taxonomy" id="2692176"/>
    <lineage>
        <taxon>Bacteria</taxon>
        <taxon>Pseudomonadati</taxon>
        <taxon>Pseudomonadota</taxon>
        <taxon>Betaproteobacteria</taxon>
        <taxon>Burkholderiales</taxon>
        <taxon>Oxalobacteraceae</taxon>
        <taxon>Telluria group</taxon>
        <taxon>Duganella</taxon>
    </lineage>
</organism>
<sequence length="62" mass="6349">MHALIQAAHKAVTAFAHDDDGITAIEYGLIAAVMVGAVVAAFGVLTPALNAAFTDMASRIHT</sequence>
<keyword evidence="3" id="KW-1185">Reference proteome</keyword>
<accession>A0ABW9VM48</accession>
<dbReference type="InterPro" id="IPR007047">
    <property type="entry name" value="Flp_Fap"/>
</dbReference>
<keyword evidence="1" id="KW-0472">Membrane</keyword>
<evidence type="ECO:0000313" key="3">
    <source>
        <dbReference type="Proteomes" id="UP000478090"/>
    </source>
</evidence>
<keyword evidence="1" id="KW-0812">Transmembrane</keyword>
<protein>
    <submittedName>
        <fullName evidence="2">Flp family type IVb pilin</fullName>
    </submittedName>
</protein>
<dbReference type="Pfam" id="PF04964">
    <property type="entry name" value="Flp_Fap"/>
    <property type="match status" value="1"/>
</dbReference>
<comment type="caution">
    <text evidence="2">The sequence shown here is derived from an EMBL/GenBank/DDBJ whole genome shotgun (WGS) entry which is preliminary data.</text>
</comment>
<evidence type="ECO:0000256" key="1">
    <source>
        <dbReference type="SAM" id="Phobius"/>
    </source>
</evidence>
<evidence type="ECO:0000313" key="2">
    <source>
        <dbReference type="EMBL" id="MYM40679.1"/>
    </source>
</evidence>
<proteinExistence type="predicted"/>
<gene>
    <name evidence="2" type="ORF">GTP27_15235</name>
</gene>
<keyword evidence="1" id="KW-1133">Transmembrane helix</keyword>